<feature type="compositionally biased region" description="Pro residues" evidence="1">
    <location>
        <begin position="207"/>
        <end position="220"/>
    </location>
</feature>
<feature type="region of interest" description="Disordered" evidence="1">
    <location>
        <begin position="1"/>
        <end position="45"/>
    </location>
</feature>
<organism evidence="2 3">
    <name type="scientific">Panicum virgatum</name>
    <name type="common">Blackwell switchgrass</name>
    <dbReference type="NCBI Taxonomy" id="38727"/>
    <lineage>
        <taxon>Eukaryota</taxon>
        <taxon>Viridiplantae</taxon>
        <taxon>Streptophyta</taxon>
        <taxon>Embryophyta</taxon>
        <taxon>Tracheophyta</taxon>
        <taxon>Spermatophyta</taxon>
        <taxon>Magnoliopsida</taxon>
        <taxon>Liliopsida</taxon>
        <taxon>Poales</taxon>
        <taxon>Poaceae</taxon>
        <taxon>PACMAD clade</taxon>
        <taxon>Panicoideae</taxon>
        <taxon>Panicodae</taxon>
        <taxon>Paniceae</taxon>
        <taxon>Panicinae</taxon>
        <taxon>Panicum</taxon>
        <taxon>Panicum sect. Hiantes</taxon>
    </lineage>
</organism>
<sequence>MIGYRHRHRSQQSTRPIGWRQSGSGVKREVPATLPPPPPTRMASRRAHYGRARLSSARCWCGATCELGRRIRASGDGSGALHPGSAARWRGRVVAVGASDGLWRRQLRYQEGRRHGLGCGSVQVSWARLRPPPSPASPTAGGLRSLAGPLSSVGPVAAASVRVPPSTSSRGLADVGGLGRWPFGLLCFHRRRQPRRLGHPGPAARLAPPPPPPPPPAPVPPLFPAGASWWLHHGGAAHRPRHLHSGRLPALRAPPLASTGILRGLKIEV</sequence>
<reference evidence="2" key="1">
    <citation type="submission" date="2020-05" db="EMBL/GenBank/DDBJ databases">
        <title>WGS assembly of Panicum virgatum.</title>
        <authorList>
            <person name="Lovell J.T."/>
            <person name="Jenkins J."/>
            <person name="Shu S."/>
            <person name="Juenger T.E."/>
            <person name="Schmutz J."/>
        </authorList>
    </citation>
    <scope>NUCLEOTIDE SEQUENCE</scope>
    <source>
        <strain evidence="2">AP13</strain>
    </source>
</reference>
<evidence type="ECO:0000256" key="1">
    <source>
        <dbReference type="SAM" id="MobiDB-lite"/>
    </source>
</evidence>
<comment type="caution">
    <text evidence="2">The sequence shown here is derived from an EMBL/GenBank/DDBJ whole genome shotgun (WGS) entry which is preliminary data.</text>
</comment>
<evidence type="ECO:0000313" key="2">
    <source>
        <dbReference type="EMBL" id="KAG2661645.1"/>
    </source>
</evidence>
<accession>A0A8T0XRF9</accession>
<dbReference type="EMBL" id="CM029037">
    <property type="protein sequence ID" value="KAG2661645.1"/>
    <property type="molecule type" value="Genomic_DNA"/>
</dbReference>
<dbReference type="AlphaFoldDB" id="A0A8T0XRF9"/>
<evidence type="ECO:0000313" key="3">
    <source>
        <dbReference type="Proteomes" id="UP000823388"/>
    </source>
</evidence>
<feature type="compositionally biased region" description="Basic residues" evidence="1">
    <location>
        <begin position="1"/>
        <end position="10"/>
    </location>
</feature>
<feature type="region of interest" description="Disordered" evidence="1">
    <location>
        <begin position="194"/>
        <end position="220"/>
    </location>
</feature>
<gene>
    <name evidence="2" type="ORF">PVAP13_1KG264539</name>
</gene>
<proteinExistence type="predicted"/>
<protein>
    <submittedName>
        <fullName evidence="2">Uncharacterized protein</fullName>
    </submittedName>
</protein>
<dbReference type="Proteomes" id="UP000823388">
    <property type="component" value="Chromosome 1K"/>
</dbReference>
<keyword evidence="3" id="KW-1185">Reference proteome</keyword>
<name>A0A8T0XRF9_PANVG</name>